<organism evidence="1">
    <name type="scientific">marine sediment metagenome</name>
    <dbReference type="NCBI Taxonomy" id="412755"/>
    <lineage>
        <taxon>unclassified sequences</taxon>
        <taxon>metagenomes</taxon>
        <taxon>ecological metagenomes</taxon>
    </lineage>
</organism>
<comment type="caution">
    <text evidence="1">The sequence shown here is derived from an EMBL/GenBank/DDBJ whole genome shotgun (WGS) entry which is preliminary data.</text>
</comment>
<reference evidence="1" key="1">
    <citation type="journal article" date="2014" name="Front. Microbiol.">
        <title>High frequency of phylogenetically diverse reductive dehalogenase-homologous genes in deep subseafloor sedimentary metagenomes.</title>
        <authorList>
            <person name="Kawai M."/>
            <person name="Futagami T."/>
            <person name="Toyoda A."/>
            <person name="Takaki Y."/>
            <person name="Nishi S."/>
            <person name="Hori S."/>
            <person name="Arai W."/>
            <person name="Tsubouchi T."/>
            <person name="Morono Y."/>
            <person name="Uchiyama I."/>
            <person name="Ito T."/>
            <person name="Fujiyama A."/>
            <person name="Inagaki F."/>
            <person name="Takami H."/>
        </authorList>
    </citation>
    <scope>NUCLEOTIDE SEQUENCE</scope>
    <source>
        <strain evidence="1">Expedition CK06-06</strain>
    </source>
</reference>
<proteinExistence type="predicted"/>
<name>X0VCA3_9ZZZZ</name>
<dbReference type="EMBL" id="BARS01024627">
    <property type="protein sequence ID" value="GAG10113.1"/>
    <property type="molecule type" value="Genomic_DNA"/>
</dbReference>
<dbReference type="Gene3D" id="3.30.200.20">
    <property type="entry name" value="Phosphorylase Kinase, domain 1"/>
    <property type="match status" value="1"/>
</dbReference>
<sequence>MSEKPQRLGKYDILEEIGRGAFATVYRALDTTLEREVSVESLKALKDLMTLKRDTFSALSGSGEINSARLLTIRRIEEMWL</sequence>
<dbReference type="SUPFAM" id="SSF56112">
    <property type="entry name" value="Protein kinase-like (PK-like)"/>
    <property type="match status" value="1"/>
</dbReference>
<gene>
    <name evidence="1" type="ORF">S01H1_39075</name>
</gene>
<evidence type="ECO:0008006" key="2">
    <source>
        <dbReference type="Google" id="ProtNLM"/>
    </source>
</evidence>
<dbReference type="AlphaFoldDB" id="X0VCA3"/>
<evidence type="ECO:0000313" key="1">
    <source>
        <dbReference type="EMBL" id="GAG10113.1"/>
    </source>
</evidence>
<dbReference type="InterPro" id="IPR011009">
    <property type="entry name" value="Kinase-like_dom_sf"/>
</dbReference>
<protein>
    <recommendedName>
        <fullName evidence="2">Protein kinase domain-containing protein</fullName>
    </recommendedName>
</protein>
<accession>X0VCA3</accession>